<organism evidence="1 2">
    <name type="scientific">Tychonema bourrellyi FEM_GT703</name>
    <dbReference type="NCBI Taxonomy" id="2040638"/>
    <lineage>
        <taxon>Bacteria</taxon>
        <taxon>Bacillati</taxon>
        <taxon>Cyanobacteriota</taxon>
        <taxon>Cyanophyceae</taxon>
        <taxon>Oscillatoriophycideae</taxon>
        <taxon>Oscillatoriales</taxon>
        <taxon>Microcoleaceae</taxon>
        <taxon>Tychonema</taxon>
    </lineage>
</organism>
<protein>
    <submittedName>
        <fullName evidence="1">Uncharacterized protein</fullName>
    </submittedName>
</protein>
<comment type="caution">
    <text evidence="1">The sequence shown here is derived from an EMBL/GenBank/DDBJ whole genome shotgun (WGS) entry which is preliminary data.</text>
</comment>
<gene>
    <name evidence="1" type="ORF">CP500_014230</name>
</gene>
<dbReference type="Proteomes" id="UP000226442">
    <property type="component" value="Unassembled WGS sequence"/>
</dbReference>
<name>A0A2G4EZ55_9CYAN</name>
<dbReference type="AlphaFoldDB" id="A0A2G4EZ55"/>
<evidence type="ECO:0000313" key="2">
    <source>
        <dbReference type="Proteomes" id="UP000226442"/>
    </source>
</evidence>
<accession>A0A2G4EZ55</accession>
<evidence type="ECO:0000313" key="1">
    <source>
        <dbReference type="EMBL" id="PHX54776.1"/>
    </source>
</evidence>
<proteinExistence type="predicted"/>
<keyword evidence="2" id="KW-1185">Reference proteome</keyword>
<sequence>MEGVPKMVARSNSQTPAPFSFQPLSGFVFLAAILTLSTTAAKAQLRVGDSMSCGQVRMHGGMGGVGFSGQTMNICIPNSTLQNSFRRTSNRGADLTIQPTTCGTGAATGVIPISFGGGNGMFVEGGIMLDQMFPMNRNGGGCPPMSVIMQLAGECSRGDRDACGGLNRIRRAGCAI</sequence>
<dbReference type="EMBL" id="NXIB02000078">
    <property type="protein sequence ID" value="PHX54776.1"/>
    <property type="molecule type" value="Genomic_DNA"/>
</dbReference>
<reference evidence="1" key="1">
    <citation type="submission" date="2017-10" db="EMBL/GenBank/DDBJ databases">
        <title>Draft genome sequence of the planktic cyanobacteria Tychonema bourrellyi isolated from alpine lentic freshwater.</title>
        <authorList>
            <person name="Tett A."/>
            <person name="Armanini F."/>
            <person name="Asnicar F."/>
            <person name="Boscaini A."/>
            <person name="Pasolli E."/>
            <person name="Zolfo M."/>
            <person name="Donati C."/>
            <person name="Salmaso N."/>
            <person name="Segata N."/>
        </authorList>
    </citation>
    <scope>NUCLEOTIDE SEQUENCE</scope>
    <source>
        <strain evidence="1">FEM_GT703</strain>
    </source>
</reference>